<dbReference type="GO" id="GO:0015627">
    <property type="term" value="C:type II protein secretion system complex"/>
    <property type="evidence" value="ECO:0007669"/>
    <property type="project" value="TreeGrafter"/>
</dbReference>
<feature type="transmembrane region" description="Helical" evidence="1">
    <location>
        <begin position="21"/>
        <end position="42"/>
    </location>
</feature>
<keyword evidence="1" id="KW-0812">Transmembrane</keyword>
<keyword evidence="1" id="KW-1133">Transmembrane helix</keyword>
<name>A0A364Y3H1_9BACT</name>
<protein>
    <recommendedName>
        <fullName evidence="4">Helix-hairpin-helix domain-containing protein</fullName>
    </recommendedName>
</protein>
<evidence type="ECO:0000256" key="1">
    <source>
        <dbReference type="SAM" id="Phobius"/>
    </source>
</evidence>
<keyword evidence="3" id="KW-1185">Reference proteome</keyword>
<organism evidence="2 3">
    <name type="scientific">Pseudochryseolinea flava</name>
    <dbReference type="NCBI Taxonomy" id="2059302"/>
    <lineage>
        <taxon>Bacteria</taxon>
        <taxon>Pseudomonadati</taxon>
        <taxon>Bacteroidota</taxon>
        <taxon>Cytophagia</taxon>
        <taxon>Cytophagales</taxon>
        <taxon>Fulvivirgaceae</taxon>
        <taxon>Pseudochryseolinea</taxon>
    </lineage>
</organism>
<dbReference type="Gene3D" id="1.10.150.280">
    <property type="entry name" value="AF1531-like domain"/>
    <property type="match status" value="2"/>
</dbReference>
<dbReference type="SUPFAM" id="SSF47781">
    <property type="entry name" value="RuvA domain 2-like"/>
    <property type="match status" value="3"/>
</dbReference>
<dbReference type="PANTHER" id="PTHR21180">
    <property type="entry name" value="ENDONUCLEASE/EXONUCLEASE/PHOSPHATASE FAMILY DOMAIN-CONTAINING PROTEIN 1"/>
    <property type="match status" value="1"/>
</dbReference>
<dbReference type="EMBL" id="QMFY01000006">
    <property type="protein sequence ID" value="RAW00696.1"/>
    <property type="molecule type" value="Genomic_DNA"/>
</dbReference>
<sequence length="302" mass="34976">MFKLRRLVRDFFGFPRAHINAFLIMLPLMVVALCSQPIYHFFQLQHTVDLSSDIGKLDSIAALWKKLPVDHPRAAQRSKMFHFDPNRATTIEFDSLGFSDALASRITNYRKKGGRFRVKHDLLKIFGMDSAFYRRLYPYIDLPISVQRAYDTTTFKKPMVQRFQKSALSSFDLNVADTTQLKLIRGIGTKLSIRILKYRDALGGFVNENQLGEVFGLDTTVVKLLKDNGFIAVDFRPRKLYVNRLNEKELSTHPYISGFVARAIVAYRFQHGDFHNVEDLRKIPTLKSETIQKITPYLEFEK</sequence>
<dbReference type="RefSeq" id="WP_112747497.1">
    <property type="nucleotide sequence ID" value="NZ_QMFY01000006.1"/>
</dbReference>
<gene>
    <name evidence="2" type="ORF">DQQ10_14010</name>
</gene>
<dbReference type="PANTHER" id="PTHR21180:SF32">
    <property type="entry name" value="ENDONUCLEASE_EXONUCLEASE_PHOSPHATASE FAMILY DOMAIN-CONTAINING PROTEIN 1"/>
    <property type="match status" value="1"/>
</dbReference>
<keyword evidence="1" id="KW-0472">Membrane</keyword>
<accession>A0A364Y3H1</accession>
<evidence type="ECO:0008006" key="4">
    <source>
        <dbReference type="Google" id="ProtNLM"/>
    </source>
</evidence>
<dbReference type="Proteomes" id="UP000251889">
    <property type="component" value="Unassembled WGS sequence"/>
</dbReference>
<proteinExistence type="predicted"/>
<dbReference type="InterPro" id="IPR010994">
    <property type="entry name" value="RuvA_2-like"/>
</dbReference>
<evidence type="ECO:0000313" key="3">
    <source>
        <dbReference type="Proteomes" id="UP000251889"/>
    </source>
</evidence>
<dbReference type="Pfam" id="PF12836">
    <property type="entry name" value="HHH_3"/>
    <property type="match status" value="2"/>
</dbReference>
<dbReference type="InterPro" id="IPR051675">
    <property type="entry name" value="Endo/Exo/Phosphatase_dom_1"/>
</dbReference>
<comment type="caution">
    <text evidence="2">The sequence shown here is derived from an EMBL/GenBank/DDBJ whole genome shotgun (WGS) entry which is preliminary data.</text>
</comment>
<dbReference type="GO" id="GO:0015628">
    <property type="term" value="P:protein secretion by the type II secretion system"/>
    <property type="evidence" value="ECO:0007669"/>
    <property type="project" value="TreeGrafter"/>
</dbReference>
<evidence type="ECO:0000313" key="2">
    <source>
        <dbReference type="EMBL" id="RAW00696.1"/>
    </source>
</evidence>
<dbReference type="AlphaFoldDB" id="A0A364Y3H1"/>
<dbReference type="OrthoDB" id="981124at2"/>
<reference evidence="2 3" key="1">
    <citation type="submission" date="2018-06" db="EMBL/GenBank/DDBJ databases">
        <title>Chryseolinea flavus sp. nov., a member of the phylum Bacteroidetes isolated from soil.</title>
        <authorList>
            <person name="Li Y."/>
            <person name="Wang J."/>
        </authorList>
    </citation>
    <scope>NUCLEOTIDE SEQUENCE [LARGE SCALE GENOMIC DNA]</scope>
    <source>
        <strain evidence="2 3">SDU1-6</strain>
    </source>
</reference>